<feature type="region of interest" description="Disordered" evidence="2">
    <location>
        <begin position="256"/>
        <end position="282"/>
    </location>
</feature>
<evidence type="ECO:0000313" key="3">
    <source>
        <dbReference type="EMBL" id="KAL3286755.1"/>
    </source>
</evidence>
<dbReference type="PANTHER" id="PTHR31935:SF1">
    <property type="entry name" value="COILED-COIL DOMAIN-CONTAINING PROTEIN 13"/>
    <property type="match status" value="1"/>
</dbReference>
<dbReference type="Proteomes" id="UP001516400">
    <property type="component" value="Unassembled WGS sequence"/>
</dbReference>
<dbReference type="AlphaFoldDB" id="A0ABD2P792"/>
<dbReference type="EMBL" id="JABFTP020000185">
    <property type="protein sequence ID" value="KAL3286755.1"/>
    <property type="molecule type" value="Genomic_DNA"/>
</dbReference>
<evidence type="ECO:0000256" key="2">
    <source>
        <dbReference type="SAM" id="MobiDB-lite"/>
    </source>
</evidence>
<accession>A0ABD2P792</accession>
<comment type="caution">
    <text evidence="3">The sequence shown here is derived from an EMBL/GenBank/DDBJ whole genome shotgun (WGS) entry which is preliminary data.</text>
</comment>
<gene>
    <name evidence="3" type="ORF">HHI36_001248</name>
</gene>
<dbReference type="InterPro" id="IPR038929">
    <property type="entry name" value="CCDC13"/>
</dbReference>
<feature type="coiled-coil region" evidence="1">
    <location>
        <begin position="311"/>
        <end position="391"/>
    </location>
</feature>
<protein>
    <submittedName>
        <fullName evidence="3">Uncharacterized protein</fullName>
    </submittedName>
</protein>
<organism evidence="3 4">
    <name type="scientific">Cryptolaemus montrouzieri</name>
    <dbReference type="NCBI Taxonomy" id="559131"/>
    <lineage>
        <taxon>Eukaryota</taxon>
        <taxon>Metazoa</taxon>
        <taxon>Ecdysozoa</taxon>
        <taxon>Arthropoda</taxon>
        <taxon>Hexapoda</taxon>
        <taxon>Insecta</taxon>
        <taxon>Pterygota</taxon>
        <taxon>Neoptera</taxon>
        <taxon>Endopterygota</taxon>
        <taxon>Coleoptera</taxon>
        <taxon>Polyphaga</taxon>
        <taxon>Cucujiformia</taxon>
        <taxon>Coccinelloidea</taxon>
        <taxon>Coccinellidae</taxon>
        <taxon>Scymninae</taxon>
        <taxon>Scymnini</taxon>
        <taxon>Cryptolaemus</taxon>
    </lineage>
</organism>
<sequence length="407" mass="46653">MCDSDLEDSNEIELIAADLGTPNLGTTELQINNPSYFETKLYPSRKSRFSLINYECTKKETLPEMSLNRSQTDSTPIPSGTTSSLESLSRNDIQLLLQSIPEYLPGENLSIFVNEVGNLCKHLEGGMEITKKAEKKLDNLNKENDDLKLNLDEHKKRIEILKARCKVLENEQALNKAKISSLTTQTERDQNILRTLSCQLTNHQDVKNETIKQKDKCIKGLQQDNEILRIELSRQGVTIQNLTKDLNDKVEEIRDLMKNRRKSPRPSSSYGQKHKNLIDDRHANRLEVEKTKLLELTEIQAARLIKEREAHSKTQNRLRSERQKAAKLETNLARLELEMSSVRSGGSYCTLSTNRSIDIKNNNTSDIKDELELAQETIKALKTRLEIEQHERKVDLKEFAKILESDN</sequence>
<reference evidence="3 4" key="1">
    <citation type="journal article" date="2021" name="BMC Biol.">
        <title>Horizontally acquired antibacterial genes associated with adaptive radiation of ladybird beetles.</title>
        <authorList>
            <person name="Li H.S."/>
            <person name="Tang X.F."/>
            <person name="Huang Y.H."/>
            <person name="Xu Z.Y."/>
            <person name="Chen M.L."/>
            <person name="Du X.Y."/>
            <person name="Qiu B.Y."/>
            <person name="Chen P.T."/>
            <person name="Zhang W."/>
            <person name="Slipinski A."/>
            <person name="Escalona H.E."/>
            <person name="Waterhouse R.M."/>
            <person name="Zwick A."/>
            <person name="Pang H."/>
        </authorList>
    </citation>
    <scope>NUCLEOTIDE SEQUENCE [LARGE SCALE GENOMIC DNA]</scope>
    <source>
        <strain evidence="3">SYSU2018</strain>
    </source>
</reference>
<feature type="compositionally biased region" description="Polar residues" evidence="2">
    <location>
        <begin position="67"/>
        <end position="85"/>
    </location>
</feature>
<keyword evidence="1" id="KW-0175">Coiled coil</keyword>
<feature type="coiled-coil region" evidence="1">
    <location>
        <begin position="123"/>
        <end position="171"/>
    </location>
</feature>
<keyword evidence="4" id="KW-1185">Reference proteome</keyword>
<dbReference type="PANTHER" id="PTHR31935">
    <property type="entry name" value="COILED-COIL DOMAIN-CONTAINING PROTEIN 13"/>
    <property type="match status" value="1"/>
</dbReference>
<proteinExistence type="predicted"/>
<evidence type="ECO:0000313" key="4">
    <source>
        <dbReference type="Proteomes" id="UP001516400"/>
    </source>
</evidence>
<name>A0ABD2P792_9CUCU</name>
<feature type="region of interest" description="Disordered" evidence="2">
    <location>
        <begin position="63"/>
        <end position="85"/>
    </location>
</feature>
<evidence type="ECO:0000256" key="1">
    <source>
        <dbReference type="SAM" id="Coils"/>
    </source>
</evidence>